<name>A0AAN7AVB5_9PEZI</name>
<dbReference type="PANTHER" id="PTHR43316:SF3">
    <property type="entry name" value="HALOACID DEHALOGENASE, TYPE II (AFU_ORTHOLOGUE AFUA_2G07750)-RELATED"/>
    <property type="match status" value="1"/>
</dbReference>
<dbReference type="PANTHER" id="PTHR43316">
    <property type="entry name" value="HYDROLASE, HALOACID DELAHOGENASE-RELATED"/>
    <property type="match status" value="1"/>
</dbReference>
<dbReference type="PRINTS" id="PR00413">
    <property type="entry name" value="HADHALOGNASE"/>
</dbReference>
<keyword evidence="5" id="KW-1185">Reference proteome</keyword>
<dbReference type="InterPro" id="IPR023214">
    <property type="entry name" value="HAD_sf"/>
</dbReference>
<dbReference type="NCBIfam" id="TIGR01493">
    <property type="entry name" value="HAD-SF-IA-v2"/>
    <property type="match status" value="1"/>
</dbReference>
<dbReference type="GO" id="GO:0016791">
    <property type="term" value="F:phosphatase activity"/>
    <property type="evidence" value="ECO:0007669"/>
    <property type="project" value="UniProtKB-ARBA"/>
</dbReference>
<feature type="region of interest" description="Disordered" evidence="3">
    <location>
        <begin position="88"/>
        <end position="108"/>
    </location>
</feature>
<reference evidence="4" key="1">
    <citation type="journal article" date="2023" name="Mol. Phylogenet. Evol.">
        <title>Genome-scale phylogeny and comparative genomics of the fungal order Sordariales.</title>
        <authorList>
            <person name="Hensen N."/>
            <person name="Bonometti L."/>
            <person name="Westerberg I."/>
            <person name="Brannstrom I.O."/>
            <person name="Guillou S."/>
            <person name="Cros-Aarteil S."/>
            <person name="Calhoun S."/>
            <person name="Haridas S."/>
            <person name="Kuo A."/>
            <person name="Mondo S."/>
            <person name="Pangilinan J."/>
            <person name="Riley R."/>
            <person name="LaButti K."/>
            <person name="Andreopoulos B."/>
            <person name="Lipzen A."/>
            <person name="Chen C."/>
            <person name="Yan M."/>
            <person name="Daum C."/>
            <person name="Ng V."/>
            <person name="Clum A."/>
            <person name="Steindorff A."/>
            <person name="Ohm R.A."/>
            <person name="Martin F."/>
            <person name="Silar P."/>
            <person name="Natvig D.O."/>
            <person name="Lalanne C."/>
            <person name="Gautier V."/>
            <person name="Ament-Velasquez S.L."/>
            <person name="Kruys A."/>
            <person name="Hutchinson M.I."/>
            <person name="Powell A.J."/>
            <person name="Barry K."/>
            <person name="Miller A.N."/>
            <person name="Grigoriev I.V."/>
            <person name="Debuchy R."/>
            <person name="Gladieux P."/>
            <person name="Hiltunen Thoren M."/>
            <person name="Johannesson H."/>
        </authorList>
    </citation>
    <scope>NUCLEOTIDE SEQUENCE</scope>
    <source>
        <strain evidence="4">CBS 315.58</strain>
    </source>
</reference>
<organism evidence="4 5">
    <name type="scientific">Triangularia verruculosa</name>
    <dbReference type="NCBI Taxonomy" id="2587418"/>
    <lineage>
        <taxon>Eukaryota</taxon>
        <taxon>Fungi</taxon>
        <taxon>Dikarya</taxon>
        <taxon>Ascomycota</taxon>
        <taxon>Pezizomycotina</taxon>
        <taxon>Sordariomycetes</taxon>
        <taxon>Sordariomycetidae</taxon>
        <taxon>Sordariales</taxon>
        <taxon>Podosporaceae</taxon>
        <taxon>Triangularia</taxon>
    </lineage>
</organism>
<dbReference type="InterPro" id="IPR051540">
    <property type="entry name" value="S-2-haloacid_dehalogenase"/>
</dbReference>
<evidence type="ECO:0000313" key="5">
    <source>
        <dbReference type="Proteomes" id="UP001303160"/>
    </source>
</evidence>
<dbReference type="EMBL" id="MU863916">
    <property type="protein sequence ID" value="KAK4200708.1"/>
    <property type="molecule type" value="Genomic_DNA"/>
</dbReference>
<proteinExistence type="inferred from homology"/>
<keyword evidence="2" id="KW-0378">Hydrolase</keyword>
<dbReference type="NCBIfam" id="TIGR01428">
    <property type="entry name" value="HAD_type_II"/>
    <property type="match status" value="1"/>
</dbReference>
<comment type="similarity">
    <text evidence="1">Belongs to the HAD-like hydrolase superfamily. S-2-haloalkanoic acid dehalogenase family.</text>
</comment>
<evidence type="ECO:0000256" key="3">
    <source>
        <dbReference type="SAM" id="MobiDB-lite"/>
    </source>
</evidence>
<dbReference type="SUPFAM" id="SSF56784">
    <property type="entry name" value="HAD-like"/>
    <property type="match status" value="1"/>
</dbReference>
<evidence type="ECO:0000256" key="1">
    <source>
        <dbReference type="ARBA" id="ARBA00008106"/>
    </source>
</evidence>
<dbReference type="AlphaFoldDB" id="A0AAN7AVB5"/>
<dbReference type="GO" id="GO:0019120">
    <property type="term" value="F:hydrolase activity, acting on acid halide bonds, in C-halide compounds"/>
    <property type="evidence" value="ECO:0007669"/>
    <property type="project" value="InterPro"/>
</dbReference>
<gene>
    <name evidence="4" type="ORF">QBC40DRAFT_279572</name>
</gene>
<dbReference type="Pfam" id="PF00702">
    <property type="entry name" value="Hydrolase"/>
    <property type="match status" value="1"/>
</dbReference>
<dbReference type="Gene3D" id="1.10.150.240">
    <property type="entry name" value="Putative phosphatase, domain 2"/>
    <property type="match status" value="1"/>
</dbReference>
<dbReference type="InterPro" id="IPR036412">
    <property type="entry name" value="HAD-like_sf"/>
</dbReference>
<dbReference type="InterPro" id="IPR023198">
    <property type="entry name" value="PGP-like_dom2"/>
</dbReference>
<reference evidence="4" key="2">
    <citation type="submission" date="2023-05" db="EMBL/GenBank/DDBJ databases">
        <authorList>
            <consortium name="Lawrence Berkeley National Laboratory"/>
            <person name="Steindorff A."/>
            <person name="Hensen N."/>
            <person name="Bonometti L."/>
            <person name="Westerberg I."/>
            <person name="Brannstrom I.O."/>
            <person name="Guillou S."/>
            <person name="Cros-Aarteil S."/>
            <person name="Calhoun S."/>
            <person name="Haridas S."/>
            <person name="Kuo A."/>
            <person name="Mondo S."/>
            <person name="Pangilinan J."/>
            <person name="Riley R."/>
            <person name="Labutti K."/>
            <person name="Andreopoulos B."/>
            <person name="Lipzen A."/>
            <person name="Chen C."/>
            <person name="Yanf M."/>
            <person name="Daum C."/>
            <person name="Ng V."/>
            <person name="Clum A."/>
            <person name="Ohm R."/>
            <person name="Martin F."/>
            <person name="Silar P."/>
            <person name="Natvig D."/>
            <person name="Lalanne C."/>
            <person name="Gautier V."/>
            <person name="Ament-Velasquez S.L."/>
            <person name="Kruys A."/>
            <person name="Hutchinson M.I."/>
            <person name="Powell A.J."/>
            <person name="Barry K."/>
            <person name="Miller A.N."/>
            <person name="Grigoriev I.V."/>
            <person name="Debuchy R."/>
            <person name="Gladieux P."/>
            <person name="Thoren M.H."/>
            <person name="Johannesson H."/>
        </authorList>
    </citation>
    <scope>NUCLEOTIDE SEQUENCE</scope>
    <source>
        <strain evidence="4">CBS 315.58</strain>
    </source>
</reference>
<dbReference type="Proteomes" id="UP001303160">
    <property type="component" value="Unassembled WGS sequence"/>
</dbReference>
<sequence length="293" mass="32844">MTLTPTYLTSFVTTPITYQLIAPHQTKMPDPSLTGIKALTFDVFGTVVDWRPHIINTLRTLAPPSAKHVDWADFAQQWRLSHGQFCGSYQPSPSPSSQPFKTSDDHHRESLPTILSDFNLPPTTFTPEQVEQLVQTWHELTPWPDSPAGIAKLKQRFKTAMLSDGNRSCLVDLDKNGNLGYDEIFSSEDFKAYKPHPTVYLGACQRLGLQPTEVAMVAAHLGDLAAAHKLGFKTVYVERPREERWDVTSDRYTRAKEWVDLWVGLDDVEGGLKALEQGRGGLVEVAKRLVGEE</sequence>
<protein>
    <submittedName>
        <fullName evidence="4">HAD-like domain-containing protein</fullName>
    </submittedName>
</protein>
<evidence type="ECO:0000256" key="2">
    <source>
        <dbReference type="ARBA" id="ARBA00022801"/>
    </source>
</evidence>
<evidence type="ECO:0000313" key="4">
    <source>
        <dbReference type="EMBL" id="KAK4200708.1"/>
    </source>
</evidence>
<accession>A0AAN7AVB5</accession>
<dbReference type="InterPro" id="IPR006328">
    <property type="entry name" value="2-HAD"/>
</dbReference>
<dbReference type="InterPro" id="IPR006439">
    <property type="entry name" value="HAD-SF_hydro_IA"/>
</dbReference>
<dbReference type="Gene3D" id="3.40.50.1000">
    <property type="entry name" value="HAD superfamily/HAD-like"/>
    <property type="match status" value="1"/>
</dbReference>
<dbReference type="SFLD" id="SFLDS00003">
    <property type="entry name" value="Haloacid_Dehalogenase"/>
    <property type="match status" value="1"/>
</dbReference>
<dbReference type="SFLD" id="SFLDG01129">
    <property type="entry name" value="C1.5:_HAD__Beta-PGM__Phosphata"/>
    <property type="match status" value="1"/>
</dbReference>
<comment type="caution">
    <text evidence="4">The sequence shown here is derived from an EMBL/GenBank/DDBJ whole genome shotgun (WGS) entry which is preliminary data.</text>
</comment>